<proteinExistence type="predicted"/>
<name>A0ACB6Z0S9_THEGA</name>
<dbReference type="EMBL" id="MU118294">
    <property type="protein sequence ID" value="KAF9643053.1"/>
    <property type="molecule type" value="Genomic_DNA"/>
</dbReference>
<accession>A0ACB6Z0S9</accession>
<gene>
    <name evidence="1" type="ORF">BDM02DRAFT_1758401</name>
</gene>
<reference evidence="1" key="1">
    <citation type="submission" date="2019-10" db="EMBL/GenBank/DDBJ databases">
        <authorList>
            <consortium name="DOE Joint Genome Institute"/>
            <person name="Kuo A."/>
            <person name="Miyauchi S."/>
            <person name="Kiss E."/>
            <person name="Drula E."/>
            <person name="Kohler A."/>
            <person name="Sanchez-Garcia M."/>
            <person name="Andreopoulos B."/>
            <person name="Barry K.W."/>
            <person name="Bonito G."/>
            <person name="Buee M."/>
            <person name="Carver A."/>
            <person name="Chen C."/>
            <person name="Cichocki N."/>
            <person name="Clum A."/>
            <person name="Culley D."/>
            <person name="Crous P.W."/>
            <person name="Fauchery L."/>
            <person name="Girlanda M."/>
            <person name="Hayes R."/>
            <person name="Keri Z."/>
            <person name="Labutti K."/>
            <person name="Lipzen A."/>
            <person name="Lombard V."/>
            <person name="Magnuson J."/>
            <person name="Maillard F."/>
            <person name="Morin E."/>
            <person name="Murat C."/>
            <person name="Nolan M."/>
            <person name="Ohm R."/>
            <person name="Pangilinan J."/>
            <person name="Pereira M."/>
            <person name="Perotto S."/>
            <person name="Peter M."/>
            <person name="Riley R."/>
            <person name="Sitrit Y."/>
            <person name="Stielow B."/>
            <person name="Szollosi G."/>
            <person name="Zifcakova L."/>
            <person name="Stursova M."/>
            <person name="Spatafora J.W."/>
            <person name="Tedersoo L."/>
            <person name="Vaario L.-M."/>
            <person name="Yamada A."/>
            <person name="Yan M."/>
            <person name="Wang P."/>
            <person name="Xu J."/>
            <person name="Bruns T."/>
            <person name="Baldrian P."/>
            <person name="Vilgalys R."/>
            <person name="Henrissat B."/>
            <person name="Grigoriev I.V."/>
            <person name="Hibbett D."/>
            <person name="Nagy L.G."/>
            <person name="Martin F.M."/>
        </authorList>
    </citation>
    <scope>NUCLEOTIDE SEQUENCE</scope>
    <source>
        <strain evidence="1">P2</strain>
    </source>
</reference>
<keyword evidence="2" id="KW-1185">Reference proteome</keyword>
<evidence type="ECO:0000313" key="1">
    <source>
        <dbReference type="EMBL" id="KAF9643053.1"/>
    </source>
</evidence>
<comment type="caution">
    <text evidence="1">The sequence shown here is derived from an EMBL/GenBank/DDBJ whole genome shotgun (WGS) entry which is preliminary data.</text>
</comment>
<dbReference type="Proteomes" id="UP000886501">
    <property type="component" value="Unassembled WGS sequence"/>
</dbReference>
<organism evidence="1 2">
    <name type="scientific">Thelephora ganbajun</name>
    <name type="common">Ganba fungus</name>
    <dbReference type="NCBI Taxonomy" id="370292"/>
    <lineage>
        <taxon>Eukaryota</taxon>
        <taxon>Fungi</taxon>
        <taxon>Dikarya</taxon>
        <taxon>Basidiomycota</taxon>
        <taxon>Agaricomycotina</taxon>
        <taxon>Agaricomycetes</taxon>
        <taxon>Thelephorales</taxon>
        <taxon>Thelephoraceae</taxon>
        <taxon>Thelephora</taxon>
    </lineage>
</organism>
<reference evidence="1" key="2">
    <citation type="journal article" date="2020" name="Nat. Commun.">
        <title>Large-scale genome sequencing of mycorrhizal fungi provides insights into the early evolution of symbiotic traits.</title>
        <authorList>
            <person name="Miyauchi S."/>
            <person name="Kiss E."/>
            <person name="Kuo A."/>
            <person name="Drula E."/>
            <person name="Kohler A."/>
            <person name="Sanchez-Garcia M."/>
            <person name="Morin E."/>
            <person name="Andreopoulos B."/>
            <person name="Barry K.W."/>
            <person name="Bonito G."/>
            <person name="Buee M."/>
            <person name="Carver A."/>
            <person name="Chen C."/>
            <person name="Cichocki N."/>
            <person name="Clum A."/>
            <person name="Culley D."/>
            <person name="Crous P.W."/>
            <person name="Fauchery L."/>
            <person name="Girlanda M."/>
            <person name="Hayes R.D."/>
            <person name="Keri Z."/>
            <person name="LaButti K."/>
            <person name="Lipzen A."/>
            <person name="Lombard V."/>
            <person name="Magnuson J."/>
            <person name="Maillard F."/>
            <person name="Murat C."/>
            <person name="Nolan M."/>
            <person name="Ohm R.A."/>
            <person name="Pangilinan J."/>
            <person name="Pereira M.F."/>
            <person name="Perotto S."/>
            <person name="Peter M."/>
            <person name="Pfister S."/>
            <person name="Riley R."/>
            <person name="Sitrit Y."/>
            <person name="Stielow J.B."/>
            <person name="Szollosi G."/>
            <person name="Zifcakova L."/>
            <person name="Stursova M."/>
            <person name="Spatafora J.W."/>
            <person name="Tedersoo L."/>
            <person name="Vaario L.M."/>
            <person name="Yamada A."/>
            <person name="Yan M."/>
            <person name="Wang P."/>
            <person name="Xu J."/>
            <person name="Bruns T."/>
            <person name="Baldrian P."/>
            <person name="Vilgalys R."/>
            <person name="Dunand C."/>
            <person name="Henrissat B."/>
            <person name="Grigoriev I.V."/>
            <person name="Hibbett D."/>
            <person name="Nagy L.G."/>
            <person name="Martin F.M."/>
        </authorList>
    </citation>
    <scope>NUCLEOTIDE SEQUENCE</scope>
    <source>
        <strain evidence="1">P2</strain>
    </source>
</reference>
<protein>
    <submittedName>
        <fullName evidence="1">Uncharacterized protein</fullName>
    </submittedName>
</protein>
<sequence>MHLPEELTDKIIGHLPQDDRRSLQNCSLVSKLWLQPSWRLLFAHITIELTTYQSWLDNISPTNTGLLRHARSLTYIVGGDSCGVPLLRDYLPSFFQLQQLAFSFTNIKPTICKHLEWFSAFQHTLLSLSLTQVSITWSVFVTLIGYFPNLRGLGIFETSLRVDDQPVPPLPRALRGRLSVSFKDVTRFPVDQLIGLKLEYEELEMYGAYETRLVVAWGGPSSVSRQIIFTNPLRVSVISQSSANWR</sequence>
<evidence type="ECO:0000313" key="2">
    <source>
        <dbReference type="Proteomes" id="UP000886501"/>
    </source>
</evidence>